<evidence type="ECO:0000313" key="3">
    <source>
        <dbReference type="Proteomes" id="UP000672602"/>
    </source>
</evidence>
<comment type="caution">
    <text evidence="2">The sequence shown here is derived from an EMBL/GenBank/DDBJ whole genome shotgun (WGS) entry which is preliminary data.</text>
</comment>
<name>A0A8J7SME6_9PROT</name>
<proteinExistence type="predicted"/>
<organism evidence="2 3">
    <name type="scientific">Marivibrio halodurans</name>
    <dbReference type="NCBI Taxonomy" id="2039722"/>
    <lineage>
        <taxon>Bacteria</taxon>
        <taxon>Pseudomonadati</taxon>
        <taxon>Pseudomonadota</taxon>
        <taxon>Alphaproteobacteria</taxon>
        <taxon>Rhodospirillales</taxon>
        <taxon>Rhodospirillaceae</taxon>
        <taxon>Marivibrio</taxon>
    </lineage>
</organism>
<keyword evidence="1" id="KW-0812">Transmembrane</keyword>
<protein>
    <submittedName>
        <fullName evidence="2">Uncharacterized protein</fullName>
    </submittedName>
</protein>
<gene>
    <name evidence="2" type="ORF">KAJ83_07745</name>
</gene>
<dbReference type="EMBL" id="JAGMWN010000003">
    <property type="protein sequence ID" value="MBP5856896.1"/>
    <property type="molecule type" value="Genomic_DNA"/>
</dbReference>
<keyword evidence="1" id="KW-1133">Transmembrane helix</keyword>
<keyword evidence="3" id="KW-1185">Reference proteome</keyword>
<sequence length="68" mass="7417">MGFAALACTDWWDTAQLWAVEIGGAVNYVFAQLSLYTIDLDGLIWPLAIVLVGGLAGWPFLTGRDRSE</sequence>
<accession>A0A8J7SME6</accession>
<dbReference type="RefSeq" id="WP_210681478.1">
    <property type="nucleotide sequence ID" value="NZ_JAGMWN010000003.1"/>
</dbReference>
<dbReference type="Proteomes" id="UP000672602">
    <property type="component" value="Unassembled WGS sequence"/>
</dbReference>
<keyword evidence="1" id="KW-0472">Membrane</keyword>
<feature type="transmembrane region" description="Helical" evidence="1">
    <location>
        <begin position="43"/>
        <end position="61"/>
    </location>
</feature>
<evidence type="ECO:0000313" key="2">
    <source>
        <dbReference type="EMBL" id="MBP5856896.1"/>
    </source>
</evidence>
<reference evidence="2" key="1">
    <citation type="submission" date="2021-04" db="EMBL/GenBank/DDBJ databases">
        <authorList>
            <person name="Zhang D.-C."/>
        </authorList>
    </citation>
    <scope>NUCLEOTIDE SEQUENCE</scope>
    <source>
        <strain evidence="2">CGMCC 1.15697</strain>
    </source>
</reference>
<dbReference type="AlphaFoldDB" id="A0A8J7SME6"/>
<evidence type="ECO:0000256" key="1">
    <source>
        <dbReference type="SAM" id="Phobius"/>
    </source>
</evidence>